<dbReference type="InterPro" id="IPR015911">
    <property type="entry name" value="Phosphoglycerate_kinase_CS"/>
</dbReference>
<feature type="binding site" evidence="17">
    <location>
        <position position="346"/>
    </location>
    <ligand>
        <name>ATP</name>
        <dbReference type="ChEBI" id="CHEBI:30616"/>
    </ligand>
</feature>
<evidence type="ECO:0000256" key="16">
    <source>
        <dbReference type="PIRSR" id="PIRSR000724-1"/>
    </source>
</evidence>
<keyword evidence="12 17" id="KW-0067">ATP-binding</keyword>
<keyword evidence="21" id="KW-1185">Reference proteome</keyword>
<organism evidence="20 21">
    <name type="scientific">Polychaeton citri CBS 116435</name>
    <dbReference type="NCBI Taxonomy" id="1314669"/>
    <lineage>
        <taxon>Eukaryota</taxon>
        <taxon>Fungi</taxon>
        <taxon>Dikarya</taxon>
        <taxon>Ascomycota</taxon>
        <taxon>Pezizomycotina</taxon>
        <taxon>Dothideomycetes</taxon>
        <taxon>Dothideomycetidae</taxon>
        <taxon>Capnodiales</taxon>
        <taxon>Capnodiaceae</taxon>
        <taxon>Polychaeton</taxon>
    </lineage>
</organism>
<comment type="cofactor">
    <cofactor evidence="2">
        <name>Mg(2+)</name>
        <dbReference type="ChEBI" id="CHEBI:18420"/>
    </cofactor>
</comment>
<keyword evidence="14" id="KW-0324">Glycolysis</keyword>
<feature type="binding site" evidence="16">
    <location>
        <begin position="66"/>
        <end position="69"/>
    </location>
    <ligand>
        <name>substrate</name>
    </ligand>
</feature>
<dbReference type="SUPFAM" id="SSF53748">
    <property type="entry name" value="Phosphoglycerate kinase"/>
    <property type="match status" value="1"/>
</dbReference>
<dbReference type="CDD" id="cd00318">
    <property type="entry name" value="Phosphoglycerate_kinase"/>
    <property type="match status" value="1"/>
</dbReference>
<dbReference type="Pfam" id="PF00162">
    <property type="entry name" value="PGK"/>
    <property type="match status" value="1"/>
</dbReference>
<keyword evidence="9" id="KW-0479">Metal-binding</keyword>
<comment type="similarity">
    <text evidence="4 18">Belongs to the phosphoglycerate kinase family.</text>
</comment>
<dbReference type="PROSITE" id="PS00111">
    <property type="entry name" value="PGLYCERATE_KINASE"/>
    <property type="match status" value="1"/>
</dbReference>
<dbReference type="GO" id="GO:0004618">
    <property type="term" value="F:phosphoglycerate kinase activity"/>
    <property type="evidence" value="ECO:0007669"/>
    <property type="project" value="UniProtKB-EC"/>
</dbReference>
<evidence type="ECO:0000256" key="15">
    <source>
        <dbReference type="ARBA" id="ARBA00049965"/>
    </source>
</evidence>
<comment type="function">
    <text evidence="15">Catalyzes one of the two ATP producing reactions in the glycolytic pathway via the reversible conversion of 1,3-diphosphoglycerate to 3-phosphoglycerate. Both L- and D- forms of purine and pyrimidine nucleotides can be used as substrates, but the activity is much lower on pyrimidines. Negatively regulates the biosynthesis of acetyl-CoA from pyruvate in the mitochondrion.</text>
</comment>
<evidence type="ECO:0000313" key="20">
    <source>
        <dbReference type="EMBL" id="KAF2717745.1"/>
    </source>
</evidence>
<feature type="binding site" evidence="17">
    <location>
        <begin position="375"/>
        <end position="378"/>
    </location>
    <ligand>
        <name>ATP</name>
        <dbReference type="ChEBI" id="CHEBI:30616"/>
    </ligand>
</feature>
<evidence type="ECO:0000256" key="12">
    <source>
        <dbReference type="ARBA" id="ARBA00022840"/>
    </source>
</evidence>
<name>A0A9P4Q1G9_9PEZI</name>
<dbReference type="Gene3D" id="3.40.50.1260">
    <property type="entry name" value="Phosphoglycerate kinase, N-terminal domain"/>
    <property type="match status" value="3"/>
</dbReference>
<dbReference type="AlphaFoldDB" id="A0A9P4Q1G9"/>
<evidence type="ECO:0000256" key="10">
    <source>
        <dbReference type="ARBA" id="ARBA00022741"/>
    </source>
</evidence>
<comment type="subunit">
    <text evidence="5 19">Monomer.</text>
</comment>
<dbReference type="GO" id="GO:0006096">
    <property type="term" value="P:glycolytic process"/>
    <property type="evidence" value="ECO:0007669"/>
    <property type="project" value="UniProtKB-KW"/>
</dbReference>
<feature type="binding site" evidence="16">
    <location>
        <position position="42"/>
    </location>
    <ligand>
        <name>(2R)-3-phosphoglycerate</name>
        <dbReference type="ChEBI" id="CHEBI:58272"/>
    </ligand>
</feature>
<dbReference type="PANTHER" id="PTHR11406:SF0">
    <property type="entry name" value="PHOSPHOGLYCERATE KINASE"/>
    <property type="match status" value="1"/>
</dbReference>
<dbReference type="FunFam" id="3.40.50.1260:FF:000019">
    <property type="entry name" value="Phosphoglycerate kinase 1"/>
    <property type="match status" value="1"/>
</dbReference>
<dbReference type="InterPro" id="IPR015824">
    <property type="entry name" value="Phosphoglycerate_kinase_N"/>
</dbReference>
<feature type="binding site" evidence="16">
    <location>
        <position position="173"/>
    </location>
    <ligand>
        <name>(2R)-3-phosphoglycerate</name>
        <dbReference type="ChEBI" id="CHEBI:58272"/>
    </ligand>
</feature>
<evidence type="ECO:0000256" key="14">
    <source>
        <dbReference type="ARBA" id="ARBA00023152"/>
    </source>
</evidence>
<proteinExistence type="inferred from homology"/>
<comment type="pathway">
    <text evidence="3">Carbohydrate degradation; glycolysis; pyruvate from D-glyceraldehyde 3-phosphate: step 2/5.</text>
</comment>
<reference evidence="20" key="1">
    <citation type="journal article" date="2020" name="Stud. Mycol.">
        <title>101 Dothideomycetes genomes: a test case for predicting lifestyles and emergence of pathogens.</title>
        <authorList>
            <person name="Haridas S."/>
            <person name="Albert R."/>
            <person name="Binder M."/>
            <person name="Bloem J."/>
            <person name="Labutti K."/>
            <person name="Salamov A."/>
            <person name="Andreopoulos B."/>
            <person name="Baker S."/>
            <person name="Barry K."/>
            <person name="Bills G."/>
            <person name="Bluhm B."/>
            <person name="Cannon C."/>
            <person name="Castanera R."/>
            <person name="Culley D."/>
            <person name="Daum C."/>
            <person name="Ezra D."/>
            <person name="Gonzalez J."/>
            <person name="Henrissat B."/>
            <person name="Kuo A."/>
            <person name="Liang C."/>
            <person name="Lipzen A."/>
            <person name="Lutzoni F."/>
            <person name="Magnuson J."/>
            <person name="Mondo S."/>
            <person name="Nolan M."/>
            <person name="Ohm R."/>
            <person name="Pangilinan J."/>
            <person name="Park H.-J."/>
            <person name="Ramirez L."/>
            <person name="Alfaro M."/>
            <person name="Sun H."/>
            <person name="Tritt A."/>
            <person name="Yoshinaga Y."/>
            <person name="Zwiers L.-H."/>
            <person name="Turgeon B."/>
            <person name="Goodwin S."/>
            <person name="Spatafora J."/>
            <person name="Crous P."/>
            <person name="Grigoriev I."/>
        </authorList>
    </citation>
    <scope>NUCLEOTIDE SEQUENCE</scope>
    <source>
        <strain evidence="20">CBS 116435</strain>
    </source>
</reference>
<dbReference type="GO" id="GO:0005524">
    <property type="term" value="F:ATP binding"/>
    <property type="evidence" value="ECO:0007669"/>
    <property type="project" value="UniProtKB-KW"/>
</dbReference>
<keyword evidence="10" id="KW-0547">Nucleotide-binding</keyword>
<dbReference type="OrthoDB" id="275353at2759"/>
<evidence type="ECO:0000256" key="4">
    <source>
        <dbReference type="ARBA" id="ARBA00008982"/>
    </source>
</evidence>
<evidence type="ECO:0000256" key="8">
    <source>
        <dbReference type="ARBA" id="ARBA00022679"/>
    </source>
</evidence>
<dbReference type="EC" id="2.7.2.3" evidence="6 18"/>
<evidence type="ECO:0000256" key="1">
    <source>
        <dbReference type="ARBA" id="ARBA00000642"/>
    </source>
</evidence>
<evidence type="ECO:0000256" key="6">
    <source>
        <dbReference type="ARBA" id="ARBA00013061"/>
    </source>
</evidence>
<evidence type="ECO:0000256" key="9">
    <source>
        <dbReference type="ARBA" id="ARBA00022723"/>
    </source>
</evidence>
<evidence type="ECO:0000313" key="21">
    <source>
        <dbReference type="Proteomes" id="UP000799441"/>
    </source>
</evidence>
<evidence type="ECO:0000256" key="7">
    <source>
        <dbReference type="ARBA" id="ARBA00016471"/>
    </source>
</evidence>
<comment type="catalytic activity">
    <reaction evidence="1 18">
        <text>(2R)-3-phosphoglycerate + ATP = (2R)-3-phospho-glyceroyl phosphate + ADP</text>
        <dbReference type="Rhea" id="RHEA:14801"/>
        <dbReference type="ChEBI" id="CHEBI:30616"/>
        <dbReference type="ChEBI" id="CHEBI:57604"/>
        <dbReference type="ChEBI" id="CHEBI:58272"/>
        <dbReference type="ChEBI" id="CHEBI:456216"/>
        <dbReference type="EC" id="2.7.2.3"/>
    </reaction>
</comment>
<evidence type="ECO:0000256" key="18">
    <source>
        <dbReference type="RuleBase" id="RU000532"/>
    </source>
</evidence>
<dbReference type="PRINTS" id="PR00477">
    <property type="entry name" value="PHGLYCKINASE"/>
</dbReference>
<evidence type="ECO:0000256" key="13">
    <source>
        <dbReference type="ARBA" id="ARBA00022842"/>
    </source>
</evidence>
<sequence>MSLSSKLSISDVDVKDKRVLIRVDFNVPLDKETNTKITNNQRIVGALPTIKYAIENGAKAVILMSHLGRPDGKPNPKYSLKPVVPELEKLLSRKVTLTDDCVGPEVEKVVNEQKDGGVVLLENLRFHIEEEGSSKDKDGNKIKADKAKVEEFRKGLTALGDIYVNDAFGTAHRAHSSMVGVDLPQKVSGFLVKKELEYFAKALENPQRPFLAILGGAKVSDKIQLIDNLLDKVNILIICGGMSFTFKKTLEGVAIGNSLFDKAGSEKVGALVEKAKKNNVEIVLPTDYITADSFSANANTGTATDESGIPDGWQGLDCGEKSIELYKEAMNKAKTILWNGPPGVFEFEKFANGTKATMNAAVEAAKNGKIVIIGGGDTATVAANYGVESQLSHVSTGGGASLELLEGKELPGVAALSSK</sequence>
<evidence type="ECO:0000256" key="11">
    <source>
        <dbReference type="ARBA" id="ARBA00022777"/>
    </source>
</evidence>
<accession>A0A9P4Q1G9</accession>
<evidence type="ECO:0000256" key="3">
    <source>
        <dbReference type="ARBA" id="ARBA00004838"/>
    </source>
</evidence>
<feature type="binding site" evidence="17">
    <location>
        <position position="222"/>
    </location>
    <ligand>
        <name>ATP</name>
        <dbReference type="ChEBI" id="CHEBI:30616"/>
    </ligand>
</feature>
<keyword evidence="13" id="KW-0460">Magnesium</keyword>
<dbReference type="GO" id="GO:0005829">
    <property type="term" value="C:cytosol"/>
    <property type="evidence" value="ECO:0007669"/>
    <property type="project" value="TreeGrafter"/>
</dbReference>
<dbReference type="InterPro" id="IPR036043">
    <property type="entry name" value="Phosphoglycerate_kinase_sf"/>
</dbReference>
<dbReference type="HAMAP" id="MF_00145">
    <property type="entry name" value="Phosphoglyc_kinase"/>
    <property type="match status" value="1"/>
</dbReference>
<feature type="binding site" evidence="16">
    <location>
        <begin position="24"/>
        <end position="26"/>
    </location>
    <ligand>
        <name>substrate</name>
    </ligand>
</feature>
<dbReference type="GO" id="GO:0043531">
    <property type="term" value="F:ADP binding"/>
    <property type="evidence" value="ECO:0007669"/>
    <property type="project" value="TreeGrafter"/>
</dbReference>
<dbReference type="Proteomes" id="UP000799441">
    <property type="component" value="Unassembled WGS sequence"/>
</dbReference>
<feature type="binding site" evidence="16">
    <location>
        <position position="125"/>
    </location>
    <ligand>
        <name>(2R)-3-phosphoglycerate</name>
        <dbReference type="ChEBI" id="CHEBI:58272"/>
    </ligand>
</feature>
<evidence type="ECO:0000256" key="17">
    <source>
        <dbReference type="PIRSR" id="PIRSR000724-2"/>
    </source>
</evidence>
<dbReference type="EMBL" id="MU003837">
    <property type="protein sequence ID" value="KAF2717745.1"/>
    <property type="molecule type" value="Genomic_DNA"/>
</dbReference>
<evidence type="ECO:0000256" key="2">
    <source>
        <dbReference type="ARBA" id="ARBA00001946"/>
    </source>
</evidence>
<dbReference type="PIRSF" id="PIRSF000724">
    <property type="entry name" value="Pgk"/>
    <property type="match status" value="1"/>
</dbReference>
<keyword evidence="11 18" id="KW-0418">Kinase</keyword>
<dbReference type="GO" id="GO:0046872">
    <property type="term" value="F:metal ion binding"/>
    <property type="evidence" value="ECO:0007669"/>
    <property type="project" value="UniProtKB-KW"/>
</dbReference>
<evidence type="ECO:0000256" key="5">
    <source>
        <dbReference type="ARBA" id="ARBA00011245"/>
    </source>
</evidence>
<dbReference type="InterPro" id="IPR001576">
    <property type="entry name" value="Phosphoglycerate_kinase"/>
</dbReference>
<protein>
    <recommendedName>
        <fullName evidence="7 18">Phosphoglycerate kinase</fullName>
        <ecNumber evidence="6 18">2.7.2.3</ecNumber>
    </recommendedName>
</protein>
<comment type="caution">
    <text evidence="20">The sequence shown here is derived from an EMBL/GenBank/DDBJ whole genome shotgun (WGS) entry which is preliminary data.</text>
</comment>
<evidence type="ECO:0000256" key="19">
    <source>
        <dbReference type="RuleBase" id="RU000696"/>
    </source>
</evidence>
<gene>
    <name evidence="20" type="ORF">K431DRAFT_254798</name>
</gene>
<dbReference type="GO" id="GO:0006094">
    <property type="term" value="P:gluconeogenesis"/>
    <property type="evidence" value="ECO:0007669"/>
    <property type="project" value="TreeGrafter"/>
</dbReference>
<dbReference type="FunFam" id="3.40.50.1260:FF:000003">
    <property type="entry name" value="Phosphoglycerate kinase"/>
    <property type="match status" value="1"/>
</dbReference>
<dbReference type="PANTHER" id="PTHR11406">
    <property type="entry name" value="PHOSPHOGLYCERATE KINASE"/>
    <property type="match status" value="1"/>
</dbReference>
<keyword evidence="8 18" id="KW-0808">Transferase</keyword>